<feature type="compositionally biased region" description="Low complexity" evidence="1">
    <location>
        <begin position="192"/>
        <end position="201"/>
    </location>
</feature>
<evidence type="ECO:0000313" key="3">
    <source>
        <dbReference type="EMBL" id="ELZ98985.1"/>
    </source>
</evidence>
<feature type="transmembrane region" description="Helical" evidence="2">
    <location>
        <begin position="536"/>
        <end position="560"/>
    </location>
</feature>
<protein>
    <submittedName>
        <fullName evidence="3">ABC-type transport system permease</fullName>
    </submittedName>
</protein>
<comment type="caution">
    <text evidence="3">The sequence shown here is derived from an EMBL/GenBank/DDBJ whole genome shotgun (WGS) entry which is preliminary data.</text>
</comment>
<organism evidence="3 4">
    <name type="scientific">Haloferax mucosum ATCC BAA-1512</name>
    <dbReference type="NCBI Taxonomy" id="662479"/>
    <lineage>
        <taxon>Archaea</taxon>
        <taxon>Methanobacteriati</taxon>
        <taxon>Methanobacteriota</taxon>
        <taxon>Stenosarchaea group</taxon>
        <taxon>Halobacteria</taxon>
        <taxon>Halobacteriales</taxon>
        <taxon>Haloferacaceae</taxon>
        <taxon>Haloferax</taxon>
    </lineage>
</organism>
<feature type="compositionally biased region" description="Gly residues" evidence="1">
    <location>
        <begin position="182"/>
        <end position="191"/>
    </location>
</feature>
<keyword evidence="2" id="KW-0472">Membrane</keyword>
<sequence>MTDEPSTDGDSSSDRDGIRARLAHLWTQLVAHARAVTRIARWEVSRSAGTVDRRTAVLGLVALVVAGGIAAGAAGGGVALDRDLYRVGIAADSPYYDAVEQSPTLDPRPISDANVELIVTERHVSVADTRTGDAAYGAFRDAVESYNERQMLAEENESAAFPVVVTLQYRERGALVPAGSRVDGGSGGAGTAGDSAGPSGTDGAGESDSPADTTTGDGSVGTGPSASDAAAADDGEVGAPPLGGAASLFGGDTSGSPANINPPFPFASLVLAFAFLVPMNFVIQAYGSSILNERINRRGELLLVAPVSPGDIVAGKTLPYLLGTVAITTVIAAAVGGGLVSIAAVVPVGLLFLSATFVGAMFARSFKELTFVTVTVSVFLTTYTFVPAIFTNVTPIALISPLTLVVRDLGGGSIPLGEFAFSVAPILLAAVVLFLLGTGVYREEDMFTQRSVPLKFLDALDSRISRPRSVASLSALSIPFVFIAELLAIAVLFILPIDVTVPLVLVAVAVVEEFAKSLHVYAAFEKGRFARTIRTSLVLGGLSGLGFFVGEKFTAIAQIAGLQSLTLGQTAFAPAGIGLADSAGVVPLVAVGLLLAPLVLHAVTASVTALGASRSKSAYALSLVGAIAIHLVYNLQVVSFLG</sequence>
<feature type="transmembrane region" description="Helical" evidence="2">
    <location>
        <begin position="588"/>
        <end position="612"/>
    </location>
</feature>
<accession>M0IQJ4</accession>
<keyword evidence="4" id="KW-1185">Reference proteome</keyword>
<evidence type="ECO:0000313" key="4">
    <source>
        <dbReference type="Proteomes" id="UP000011550"/>
    </source>
</evidence>
<reference evidence="3 4" key="1">
    <citation type="journal article" date="2014" name="PLoS Genet.">
        <title>Phylogenetically driven sequencing of extremely halophilic archaea reveals strategies for static and dynamic osmo-response.</title>
        <authorList>
            <person name="Becker E.A."/>
            <person name="Seitzer P.M."/>
            <person name="Tritt A."/>
            <person name="Larsen D."/>
            <person name="Krusor M."/>
            <person name="Yao A.I."/>
            <person name="Wu D."/>
            <person name="Madern D."/>
            <person name="Eisen J.A."/>
            <person name="Darling A.E."/>
            <person name="Facciotti M.T."/>
        </authorList>
    </citation>
    <scope>NUCLEOTIDE SEQUENCE [LARGE SCALE GENOMIC DNA]</scope>
    <source>
        <strain evidence="3 4">ATCC BAA-1512</strain>
    </source>
</reference>
<feature type="transmembrane region" description="Helical" evidence="2">
    <location>
        <begin position="56"/>
        <end position="80"/>
    </location>
</feature>
<feature type="transmembrane region" description="Helical" evidence="2">
    <location>
        <begin position="619"/>
        <end position="641"/>
    </location>
</feature>
<evidence type="ECO:0000256" key="1">
    <source>
        <dbReference type="SAM" id="MobiDB-lite"/>
    </source>
</evidence>
<dbReference type="STRING" id="662479.C440_01475"/>
<dbReference type="EMBL" id="AOLN01000001">
    <property type="protein sequence ID" value="ELZ98985.1"/>
    <property type="molecule type" value="Genomic_DNA"/>
</dbReference>
<gene>
    <name evidence="3" type="ORF">C440_01475</name>
</gene>
<evidence type="ECO:0000256" key="2">
    <source>
        <dbReference type="SAM" id="Phobius"/>
    </source>
</evidence>
<dbReference type="Proteomes" id="UP000011550">
    <property type="component" value="Unassembled WGS sequence"/>
</dbReference>
<dbReference type="AlphaFoldDB" id="M0IQJ4"/>
<feature type="transmembrane region" description="Helical" evidence="2">
    <location>
        <begin position="503"/>
        <end position="524"/>
    </location>
</feature>
<dbReference type="PATRIC" id="fig|662479.7.peg.306"/>
<feature type="transmembrane region" description="Helical" evidence="2">
    <location>
        <begin position="266"/>
        <end position="287"/>
    </location>
</feature>
<feature type="transmembrane region" description="Helical" evidence="2">
    <location>
        <begin position="369"/>
        <end position="399"/>
    </location>
</feature>
<feature type="transmembrane region" description="Helical" evidence="2">
    <location>
        <begin position="473"/>
        <end position="497"/>
    </location>
</feature>
<feature type="transmembrane region" description="Helical" evidence="2">
    <location>
        <begin position="342"/>
        <end position="362"/>
    </location>
</feature>
<feature type="transmembrane region" description="Helical" evidence="2">
    <location>
        <begin position="419"/>
        <end position="441"/>
    </location>
</feature>
<keyword evidence="2" id="KW-1133">Transmembrane helix</keyword>
<name>M0IQJ4_9EURY</name>
<feature type="region of interest" description="Disordered" evidence="1">
    <location>
        <begin position="177"/>
        <end position="237"/>
    </location>
</feature>
<keyword evidence="2" id="KW-0812">Transmembrane</keyword>
<feature type="compositionally biased region" description="Low complexity" evidence="1">
    <location>
        <begin position="212"/>
        <end position="230"/>
    </location>
</feature>
<proteinExistence type="predicted"/>
<feature type="transmembrane region" description="Helical" evidence="2">
    <location>
        <begin position="318"/>
        <end position="336"/>
    </location>
</feature>